<proteinExistence type="predicted"/>
<dbReference type="EMBL" id="UINC01177490">
    <property type="protein sequence ID" value="SVD85165.1"/>
    <property type="molecule type" value="Genomic_DNA"/>
</dbReference>
<name>A0A382YQK9_9ZZZZ</name>
<protein>
    <submittedName>
        <fullName evidence="1">Uncharacterized protein</fullName>
    </submittedName>
</protein>
<organism evidence="1">
    <name type="scientific">marine metagenome</name>
    <dbReference type="NCBI Taxonomy" id="408172"/>
    <lineage>
        <taxon>unclassified sequences</taxon>
        <taxon>metagenomes</taxon>
        <taxon>ecological metagenomes</taxon>
    </lineage>
</organism>
<reference evidence="1" key="1">
    <citation type="submission" date="2018-05" db="EMBL/GenBank/DDBJ databases">
        <authorList>
            <person name="Lanie J.A."/>
            <person name="Ng W.-L."/>
            <person name="Kazmierczak K.M."/>
            <person name="Andrzejewski T.M."/>
            <person name="Davidsen T.M."/>
            <person name="Wayne K.J."/>
            <person name="Tettelin H."/>
            <person name="Glass J.I."/>
            <person name="Rusch D."/>
            <person name="Podicherti R."/>
            <person name="Tsui H.-C.T."/>
            <person name="Winkler M.E."/>
        </authorList>
    </citation>
    <scope>NUCLEOTIDE SEQUENCE</scope>
</reference>
<gene>
    <name evidence="1" type="ORF">METZ01_LOCUS438019</name>
</gene>
<sequence>MAKNSLALIEDLNTELAVIDSKKLAKISQRMVEIDRANLT</sequence>
<feature type="non-terminal residue" evidence="1">
    <location>
        <position position="40"/>
    </location>
</feature>
<dbReference type="AlphaFoldDB" id="A0A382YQK9"/>
<evidence type="ECO:0000313" key="1">
    <source>
        <dbReference type="EMBL" id="SVD85165.1"/>
    </source>
</evidence>
<accession>A0A382YQK9</accession>